<evidence type="ECO:0000256" key="1">
    <source>
        <dbReference type="ARBA" id="ARBA00006568"/>
    </source>
</evidence>
<dbReference type="InterPro" id="IPR001229">
    <property type="entry name" value="Jacalin-like_lectin_dom"/>
</dbReference>
<organism evidence="4 5">
    <name type="scientific">Capsicum annuum</name>
    <name type="common">Capsicum pepper</name>
    <dbReference type="NCBI Taxonomy" id="4072"/>
    <lineage>
        <taxon>Eukaryota</taxon>
        <taxon>Viridiplantae</taxon>
        <taxon>Streptophyta</taxon>
        <taxon>Embryophyta</taxon>
        <taxon>Tracheophyta</taxon>
        <taxon>Spermatophyta</taxon>
        <taxon>Magnoliopsida</taxon>
        <taxon>eudicotyledons</taxon>
        <taxon>Gunneridae</taxon>
        <taxon>Pentapetalae</taxon>
        <taxon>asterids</taxon>
        <taxon>lamiids</taxon>
        <taxon>Solanales</taxon>
        <taxon>Solanaceae</taxon>
        <taxon>Solanoideae</taxon>
        <taxon>Capsiceae</taxon>
        <taxon>Capsicum</taxon>
    </lineage>
</organism>
<dbReference type="GO" id="GO:0030246">
    <property type="term" value="F:carbohydrate binding"/>
    <property type="evidence" value="ECO:0007669"/>
    <property type="project" value="UniProtKB-KW"/>
</dbReference>
<comment type="caution">
    <text evidence="4">The sequence shown here is derived from an EMBL/GenBank/DDBJ whole genome shotgun (WGS) entry which is preliminary data.</text>
</comment>
<comment type="similarity">
    <text evidence="1">Belongs to the jacalin lectin family.</text>
</comment>
<dbReference type="SMART" id="SM00915">
    <property type="entry name" value="Jacalin"/>
    <property type="match status" value="1"/>
</dbReference>
<reference evidence="4 5" key="1">
    <citation type="journal article" date="2014" name="Nat. Genet.">
        <title>Genome sequence of the hot pepper provides insights into the evolution of pungency in Capsicum species.</title>
        <authorList>
            <person name="Kim S."/>
            <person name="Park M."/>
            <person name="Yeom S.I."/>
            <person name="Kim Y.M."/>
            <person name="Lee J.M."/>
            <person name="Lee H.A."/>
            <person name="Seo E."/>
            <person name="Choi J."/>
            <person name="Cheong K."/>
            <person name="Kim K.T."/>
            <person name="Jung K."/>
            <person name="Lee G.W."/>
            <person name="Oh S.K."/>
            <person name="Bae C."/>
            <person name="Kim S.B."/>
            <person name="Lee H.Y."/>
            <person name="Kim S.Y."/>
            <person name="Kim M.S."/>
            <person name="Kang B.C."/>
            <person name="Jo Y.D."/>
            <person name="Yang H.B."/>
            <person name="Jeong H.J."/>
            <person name="Kang W.H."/>
            <person name="Kwon J.K."/>
            <person name="Shin C."/>
            <person name="Lim J.Y."/>
            <person name="Park J.H."/>
            <person name="Huh J.H."/>
            <person name="Kim J.S."/>
            <person name="Kim B.D."/>
            <person name="Cohen O."/>
            <person name="Paran I."/>
            <person name="Suh M.C."/>
            <person name="Lee S.B."/>
            <person name="Kim Y.K."/>
            <person name="Shin Y."/>
            <person name="Noh S.J."/>
            <person name="Park J."/>
            <person name="Seo Y.S."/>
            <person name="Kwon S.Y."/>
            <person name="Kim H.A."/>
            <person name="Park J.M."/>
            <person name="Kim H.J."/>
            <person name="Choi S.B."/>
            <person name="Bosland P.W."/>
            <person name="Reeves G."/>
            <person name="Jo S.H."/>
            <person name="Lee B.W."/>
            <person name="Cho H.T."/>
            <person name="Choi H.S."/>
            <person name="Lee M.S."/>
            <person name="Yu Y."/>
            <person name="Do Choi Y."/>
            <person name="Park B.S."/>
            <person name="van Deynze A."/>
            <person name="Ashrafi H."/>
            <person name="Hill T."/>
            <person name="Kim W.T."/>
            <person name="Pai H.S."/>
            <person name="Ahn H.K."/>
            <person name="Yeam I."/>
            <person name="Giovannoni J.J."/>
            <person name="Rose J.K."/>
            <person name="Sorensen I."/>
            <person name="Lee S.J."/>
            <person name="Kim R.W."/>
            <person name="Choi I.Y."/>
            <person name="Choi B.S."/>
            <person name="Lim J.S."/>
            <person name="Lee Y.H."/>
            <person name="Choi D."/>
        </authorList>
    </citation>
    <scope>NUCLEOTIDE SEQUENCE [LARGE SCALE GENOMIC DNA]</scope>
    <source>
        <strain evidence="5">cv. CM334</strain>
    </source>
</reference>
<dbReference type="Pfam" id="PF01419">
    <property type="entry name" value="Jacalin"/>
    <property type="match status" value="1"/>
</dbReference>
<sequence>MNLIKVGPAGRPYGSVWEEKEKGELAKIFVFYDDTKIYSLQFLFIQNDNFVLSDIHGSPLQRMFTSVVLDYTSEFLTLVSGTCDDESFGLTSITFGTNKGTYGPYGSKKNSPYEKEIKLEIGKDRSFGGFHGTKTDNCIESIGVYLKTVTSSMIIPRRSQSVGYTAW</sequence>
<proteinExistence type="inferred from homology"/>
<evidence type="ECO:0000256" key="2">
    <source>
        <dbReference type="ARBA" id="ARBA00022734"/>
    </source>
</evidence>
<dbReference type="PROSITE" id="PS51752">
    <property type="entry name" value="JACALIN_LECTIN"/>
    <property type="match status" value="1"/>
</dbReference>
<dbReference type="OMA" id="SHIYISH"/>
<dbReference type="SMR" id="A0A2G2YBC2"/>
<dbReference type="PANTHER" id="PTHR47293">
    <property type="entry name" value="JACALIN-RELATED LECTIN 3"/>
    <property type="match status" value="1"/>
</dbReference>
<dbReference type="PANTHER" id="PTHR47293:SF81">
    <property type="entry name" value="INACTIVE PROTEIN RESTRICTED TEV MOVEMENT 1-LIKE"/>
    <property type="match status" value="1"/>
</dbReference>
<dbReference type="EMBL" id="AYRZ02000012">
    <property type="protein sequence ID" value="PHT67053.1"/>
    <property type="molecule type" value="Genomic_DNA"/>
</dbReference>
<evidence type="ECO:0000313" key="4">
    <source>
        <dbReference type="EMBL" id="PHT67053.1"/>
    </source>
</evidence>
<dbReference type="Gene3D" id="2.100.10.30">
    <property type="entry name" value="Jacalin-like lectin domain"/>
    <property type="match status" value="1"/>
</dbReference>
<dbReference type="OrthoDB" id="581739at2759"/>
<feature type="domain" description="Jacalin-type lectin" evidence="3">
    <location>
        <begin position="3"/>
        <end position="148"/>
    </location>
</feature>
<reference evidence="4 5" key="2">
    <citation type="journal article" date="2017" name="Genome Biol.">
        <title>New reference genome sequences of hot pepper reveal the massive evolution of plant disease-resistance genes by retroduplication.</title>
        <authorList>
            <person name="Kim S."/>
            <person name="Park J."/>
            <person name="Yeom S.I."/>
            <person name="Kim Y.M."/>
            <person name="Seo E."/>
            <person name="Kim K.T."/>
            <person name="Kim M.S."/>
            <person name="Lee J.M."/>
            <person name="Cheong K."/>
            <person name="Shin H.S."/>
            <person name="Kim S.B."/>
            <person name="Han K."/>
            <person name="Lee J."/>
            <person name="Park M."/>
            <person name="Lee H.A."/>
            <person name="Lee H.Y."/>
            <person name="Lee Y."/>
            <person name="Oh S."/>
            <person name="Lee J.H."/>
            <person name="Choi E."/>
            <person name="Choi E."/>
            <person name="Lee S.E."/>
            <person name="Jeon J."/>
            <person name="Kim H."/>
            <person name="Choi G."/>
            <person name="Song H."/>
            <person name="Lee J."/>
            <person name="Lee S.C."/>
            <person name="Kwon J.K."/>
            <person name="Lee H.Y."/>
            <person name="Koo N."/>
            <person name="Hong Y."/>
            <person name="Kim R.W."/>
            <person name="Kang W.H."/>
            <person name="Huh J.H."/>
            <person name="Kang B.C."/>
            <person name="Yang T.J."/>
            <person name="Lee Y.H."/>
            <person name="Bennetzen J.L."/>
            <person name="Choi D."/>
        </authorList>
    </citation>
    <scope>NUCLEOTIDE SEQUENCE [LARGE SCALE GENOMIC DNA]</scope>
    <source>
        <strain evidence="5">cv. CM334</strain>
    </source>
</reference>
<accession>A0A2G2YBC2</accession>
<dbReference type="InterPro" id="IPR036404">
    <property type="entry name" value="Jacalin-like_lectin_dom_sf"/>
</dbReference>
<dbReference type="SUPFAM" id="SSF51101">
    <property type="entry name" value="Mannose-binding lectins"/>
    <property type="match status" value="1"/>
</dbReference>
<evidence type="ECO:0000313" key="5">
    <source>
        <dbReference type="Proteomes" id="UP000222542"/>
    </source>
</evidence>
<protein>
    <recommendedName>
        <fullName evidence="3">Jacalin-type lectin domain-containing protein</fullName>
    </recommendedName>
</protein>
<dbReference type="Gramene" id="PHT67053">
    <property type="protein sequence ID" value="PHT67053"/>
    <property type="gene ID" value="T459_31478"/>
</dbReference>
<evidence type="ECO:0000259" key="3">
    <source>
        <dbReference type="PROSITE" id="PS51752"/>
    </source>
</evidence>
<keyword evidence="2" id="KW-0430">Lectin</keyword>
<gene>
    <name evidence="4" type="ORF">T459_31478</name>
</gene>
<dbReference type="AlphaFoldDB" id="A0A2G2YBC2"/>
<name>A0A2G2YBC2_CAPAN</name>
<dbReference type="Proteomes" id="UP000222542">
    <property type="component" value="Unassembled WGS sequence"/>
</dbReference>
<keyword evidence="5" id="KW-1185">Reference proteome</keyword>